<feature type="transmembrane region" description="Helical" evidence="8">
    <location>
        <begin position="49"/>
        <end position="71"/>
    </location>
</feature>
<sequence length="344" mass="38996">MSTEIFYIIRQQLGNIGIPILLVSGNIGNVLLLIMFIKSLKRHPNSCSLYLLFASFGNLFVIDTALISTFYGMNNVEPTHLSNAVCKLRWFGGHALFMLSRCCMVAACIDRWAVCSQNVRIRSLCQIRTARYVTGVIVLLSIILPAPLFLYYDNGTGRCILLPTYTLAYTIFSFLAISVIPLLLLIIFSLLTCHNLHLIHSRVLPTSGTVQSIRIHKRDHDLMKMLAGEVVIYCLTQSTFPVNTMYGYFTSFFTANKSQLRIAVESLISFIIHPILSFTYCCTQFYVCALVSKSFRRDCSQLFRKQPPPDTGTRHTIRFAENNHTRKANTRISVIGLVFNMNYI</sequence>
<dbReference type="Proteomes" id="UP000663828">
    <property type="component" value="Unassembled WGS sequence"/>
</dbReference>
<evidence type="ECO:0000259" key="9">
    <source>
        <dbReference type="PROSITE" id="PS50262"/>
    </source>
</evidence>
<accession>A0A814TMW5</accession>
<feature type="transmembrane region" description="Helical" evidence="8">
    <location>
        <begin position="167"/>
        <end position="192"/>
    </location>
</feature>
<dbReference type="Pfam" id="PF00001">
    <property type="entry name" value="7tm_1"/>
    <property type="match status" value="1"/>
</dbReference>
<evidence type="ECO:0000256" key="4">
    <source>
        <dbReference type="ARBA" id="ARBA00023040"/>
    </source>
</evidence>
<dbReference type="PROSITE" id="PS50262">
    <property type="entry name" value="G_PROTEIN_RECEP_F1_2"/>
    <property type="match status" value="1"/>
</dbReference>
<dbReference type="AlphaFoldDB" id="A0A814TMW5"/>
<feature type="transmembrane region" description="Helical" evidence="8">
    <location>
        <begin position="268"/>
        <end position="291"/>
    </location>
</feature>
<keyword evidence="3 8" id="KW-1133">Transmembrane helix</keyword>
<comment type="subcellular location">
    <subcellularLocation>
        <location evidence="1">Membrane</location>
        <topology evidence="1">Multi-pass membrane protein</topology>
    </subcellularLocation>
</comment>
<dbReference type="GO" id="GO:0005886">
    <property type="term" value="C:plasma membrane"/>
    <property type="evidence" value="ECO:0007669"/>
    <property type="project" value="TreeGrafter"/>
</dbReference>
<evidence type="ECO:0000256" key="7">
    <source>
        <dbReference type="ARBA" id="ARBA00023224"/>
    </source>
</evidence>
<keyword evidence="2 8" id="KW-0812">Transmembrane</keyword>
<keyword evidence="11" id="KW-1185">Reference proteome</keyword>
<keyword evidence="4" id="KW-0297">G-protein coupled receptor</keyword>
<feature type="transmembrane region" description="Helical" evidence="8">
    <location>
        <begin position="91"/>
        <end position="109"/>
    </location>
</feature>
<name>A0A814TMW5_ADIRI</name>
<evidence type="ECO:0000256" key="2">
    <source>
        <dbReference type="ARBA" id="ARBA00022692"/>
    </source>
</evidence>
<evidence type="ECO:0000256" key="1">
    <source>
        <dbReference type="ARBA" id="ARBA00004141"/>
    </source>
</evidence>
<dbReference type="SUPFAM" id="SSF81321">
    <property type="entry name" value="Family A G protein-coupled receptor-like"/>
    <property type="match status" value="1"/>
</dbReference>
<evidence type="ECO:0000256" key="8">
    <source>
        <dbReference type="SAM" id="Phobius"/>
    </source>
</evidence>
<dbReference type="EMBL" id="CAJNOR010001561">
    <property type="protein sequence ID" value="CAF1164362.1"/>
    <property type="molecule type" value="Genomic_DNA"/>
</dbReference>
<evidence type="ECO:0000313" key="10">
    <source>
        <dbReference type="EMBL" id="CAF1164362.1"/>
    </source>
</evidence>
<feature type="domain" description="G-protein coupled receptors family 1 profile" evidence="9">
    <location>
        <begin position="28"/>
        <end position="277"/>
    </location>
</feature>
<protein>
    <recommendedName>
        <fullName evidence="9">G-protein coupled receptors family 1 profile domain-containing protein</fullName>
    </recommendedName>
</protein>
<keyword evidence="6" id="KW-0675">Receptor</keyword>
<evidence type="ECO:0000256" key="5">
    <source>
        <dbReference type="ARBA" id="ARBA00023136"/>
    </source>
</evidence>
<comment type="caution">
    <text evidence="10">The sequence shown here is derived from an EMBL/GenBank/DDBJ whole genome shotgun (WGS) entry which is preliminary data.</text>
</comment>
<proteinExistence type="predicted"/>
<dbReference type="GO" id="GO:0004930">
    <property type="term" value="F:G protein-coupled receptor activity"/>
    <property type="evidence" value="ECO:0007669"/>
    <property type="project" value="UniProtKB-KW"/>
</dbReference>
<keyword evidence="5 8" id="KW-0472">Membrane</keyword>
<evidence type="ECO:0000313" key="11">
    <source>
        <dbReference type="Proteomes" id="UP000663828"/>
    </source>
</evidence>
<feature type="transmembrane region" description="Helical" evidence="8">
    <location>
        <begin position="16"/>
        <end position="37"/>
    </location>
</feature>
<gene>
    <name evidence="10" type="ORF">XAT740_LOCUS21665</name>
</gene>
<dbReference type="Gene3D" id="1.20.1070.10">
    <property type="entry name" value="Rhodopsin 7-helix transmembrane proteins"/>
    <property type="match status" value="1"/>
</dbReference>
<dbReference type="InterPro" id="IPR000276">
    <property type="entry name" value="GPCR_Rhodpsn"/>
</dbReference>
<organism evidence="10 11">
    <name type="scientific">Adineta ricciae</name>
    <name type="common">Rotifer</name>
    <dbReference type="NCBI Taxonomy" id="249248"/>
    <lineage>
        <taxon>Eukaryota</taxon>
        <taxon>Metazoa</taxon>
        <taxon>Spiralia</taxon>
        <taxon>Gnathifera</taxon>
        <taxon>Rotifera</taxon>
        <taxon>Eurotatoria</taxon>
        <taxon>Bdelloidea</taxon>
        <taxon>Adinetida</taxon>
        <taxon>Adinetidae</taxon>
        <taxon>Adineta</taxon>
    </lineage>
</organism>
<reference evidence="10" key="1">
    <citation type="submission" date="2021-02" db="EMBL/GenBank/DDBJ databases">
        <authorList>
            <person name="Nowell W R."/>
        </authorList>
    </citation>
    <scope>NUCLEOTIDE SEQUENCE</scope>
</reference>
<feature type="transmembrane region" description="Helical" evidence="8">
    <location>
        <begin position="130"/>
        <end position="152"/>
    </location>
</feature>
<evidence type="ECO:0000256" key="6">
    <source>
        <dbReference type="ARBA" id="ARBA00023170"/>
    </source>
</evidence>
<feature type="transmembrane region" description="Helical" evidence="8">
    <location>
        <begin position="226"/>
        <end position="248"/>
    </location>
</feature>
<dbReference type="PANTHER" id="PTHR24243">
    <property type="entry name" value="G-PROTEIN COUPLED RECEPTOR"/>
    <property type="match status" value="1"/>
</dbReference>
<keyword evidence="7" id="KW-0807">Transducer</keyword>
<dbReference type="PANTHER" id="PTHR24243:SF233">
    <property type="entry name" value="THYROTROPIN-RELEASING HORMONE RECEPTOR"/>
    <property type="match status" value="1"/>
</dbReference>
<evidence type="ECO:0000256" key="3">
    <source>
        <dbReference type="ARBA" id="ARBA00022989"/>
    </source>
</evidence>
<dbReference type="InterPro" id="IPR017452">
    <property type="entry name" value="GPCR_Rhodpsn_7TM"/>
</dbReference>